<protein>
    <submittedName>
        <fullName evidence="10">Variant surface glycoprotein 1125.2948</fullName>
    </submittedName>
</protein>
<evidence type="ECO:0000256" key="3">
    <source>
        <dbReference type="ARBA" id="ARBA00022475"/>
    </source>
</evidence>
<dbReference type="AlphaFoldDB" id="A0A1J0R970"/>
<dbReference type="VEuPathDB" id="TriTrypDB:Tb927.11.19410"/>
<evidence type="ECO:0000256" key="7">
    <source>
        <dbReference type="ARBA" id="ARBA00023180"/>
    </source>
</evidence>
<reference evidence="10" key="1">
    <citation type="submission" date="2016-08" db="EMBL/GenBank/DDBJ databases">
        <title>VSG repertoire of Trypanosoma brucei EATRO 1125.</title>
        <authorList>
            <person name="Cross G.A."/>
        </authorList>
    </citation>
    <scope>NUCLEOTIDE SEQUENCE</scope>
    <source>
        <strain evidence="10">EATRO 1125</strain>
    </source>
</reference>
<dbReference type="EMBL" id="KX700396">
    <property type="protein sequence ID" value="APD74352.1"/>
    <property type="molecule type" value="Genomic_DNA"/>
</dbReference>
<keyword evidence="5" id="KW-0732">Signal</keyword>
<keyword evidence="7" id="KW-0325">Glycoprotein</keyword>
<evidence type="ECO:0000256" key="4">
    <source>
        <dbReference type="ARBA" id="ARBA00022622"/>
    </source>
</evidence>
<evidence type="ECO:0000256" key="1">
    <source>
        <dbReference type="ARBA" id="ARBA00002523"/>
    </source>
</evidence>
<proteinExistence type="predicted"/>
<comment type="subcellular location">
    <subcellularLocation>
        <location evidence="2">Cell membrane</location>
        <topology evidence="2">Lipid-anchor</topology>
        <topology evidence="2">GPI-anchor</topology>
    </subcellularLocation>
</comment>
<name>A0A1J0R970_9TRYP</name>
<organism evidence="10">
    <name type="scientific">Trypanosoma brucei</name>
    <dbReference type="NCBI Taxonomy" id="5691"/>
    <lineage>
        <taxon>Eukaryota</taxon>
        <taxon>Discoba</taxon>
        <taxon>Euglenozoa</taxon>
        <taxon>Kinetoplastea</taxon>
        <taxon>Metakinetoplastina</taxon>
        <taxon>Trypanosomatida</taxon>
        <taxon>Trypanosomatidae</taxon>
        <taxon>Trypanosoma</taxon>
    </lineage>
</organism>
<dbReference type="InterPro" id="IPR025932">
    <property type="entry name" value="Trypano_VSG_B_N_dom"/>
</dbReference>
<dbReference type="Pfam" id="PF13206">
    <property type="entry name" value="VSG_B"/>
    <property type="match status" value="1"/>
</dbReference>
<evidence type="ECO:0000259" key="9">
    <source>
        <dbReference type="Pfam" id="PF13206"/>
    </source>
</evidence>
<comment type="function">
    <text evidence="1">VSG forms a coat on the surface of the parasite. The trypanosome evades the immune response of the host by expressing a series of antigenically distinct VSGs from an estimated 1000 VSG genes.</text>
</comment>
<dbReference type="VEuPathDB" id="TriTrypDB:Tb427_000345800"/>
<feature type="domain" description="Trypanosome variant surface glycoprotein B-type N-terminal" evidence="9">
    <location>
        <begin position="29"/>
        <end position="274"/>
    </location>
</feature>
<evidence type="ECO:0000256" key="2">
    <source>
        <dbReference type="ARBA" id="ARBA00004609"/>
    </source>
</evidence>
<evidence type="ECO:0000256" key="6">
    <source>
        <dbReference type="ARBA" id="ARBA00023136"/>
    </source>
</evidence>
<keyword evidence="4" id="KW-0336">GPI-anchor</keyword>
<keyword evidence="6" id="KW-0472">Membrane</keyword>
<accession>A0A1J0R970</accession>
<sequence length="278" mass="30314">MIPATGTTSSSAVTQTKQSCSYLILVLATVVTSKEAIAAVEEGSNAPAFHKLCTILAAADTEIPIGKETTTDQDKLLDMIQQLNHTFSEQTWHNEFKTTPGKGNWRDTLPEKYKGDAKWQAMYPTWLKAAKEAKTDEENTAVKKIGAEGLNDQQKVLLRPTVQQLAAKAYEIRQQLITLAQLEQSDDAKHASKLLKEAAYGKHEKTRDELGHGDIFAATCTSTLQNCCKDDSGQTPPPTAAGVIMCLCTADDTKTKMCVSPQTALSQWSNPTSNHEAE</sequence>
<keyword evidence="3" id="KW-1003">Cell membrane</keyword>
<dbReference type="GO" id="GO:0098552">
    <property type="term" value="C:side of membrane"/>
    <property type="evidence" value="ECO:0007669"/>
    <property type="project" value="UniProtKB-KW"/>
</dbReference>
<dbReference type="GO" id="GO:0005886">
    <property type="term" value="C:plasma membrane"/>
    <property type="evidence" value="ECO:0007669"/>
    <property type="project" value="UniProtKB-SubCell"/>
</dbReference>
<keyword evidence="8" id="KW-0449">Lipoprotein</keyword>
<evidence type="ECO:0000313" key="10">
    <source>
        <dbReference type="EMBL" id="APD74352.1"/>
    </source>
</evidence>
<evidence type="ECO:0000256" key="5">
    <source>
        <dbReference type="ARBA" id="ARBA00022729"/>
    </source>
</evidence>
<evidence type="ECO:0000256" key="8">
    <source>
        <dbReference type="ARBA" id="ARBA00023288"/>
    </source>
</evidence>